<sequence length="40" mass="4918">MTYRHKSLKDTRIIPKTVNEIQEYLKSNLIKTIIYYELPY</sequence>
<organism evidence="1">
    <name type="scientific">marine sediment metagenome</name>
    <dbReference type="NCBI Taxonomy" id="412755"/>
    <lineage>
        <taxon>unclassified sequences</taxon>
        <taxon>metagenomes</taxon>
        <taxon>ecological metagenomes</taxon>
    </lineage>
</organism>
<accession>A0A0F9J1Q2</accession>
<proteinExistence type="predicted"/>
<name>A0A0F9J1Q2_9ZZZZ</name>
<protein>
    <submittedName>
        <fullName evidence="1">Uncharacterized protein</fullName>
    </submittedName>
</protein>
<dbReference type="AlphaFoldDB" id="A0A0F9J1Q2"/>
<gene>
    <name evidence="1" type="ORF">LCGC14_1510890</name>
</gene>
<evidence type="ECO:0000313" key="1">
    <source>
        <dbReference type="EMBL" id="KKM63503.1"/>
    </source>
</evidence>
<dbReference type="EMBL" id="LAZR01011087">
    <property type="protein sequence ID" value="KKM63503.1"/>
    <property type="molecule type" value="Genomic_DNA"/>
</dbReference>
<comment type="caution">
    <text evidence="1">The sequence shown here is derived from an EMBL/GenBank/DDBJ whole genome shotgun (WGS) entry which is preliminary data.</text>
</comment>
<reference evidence="1" key="1">
    <citation type="journal article" date="2015" name="Nature">
        <title>Complex archaea that bridge the gap between prokaryotes and eukaryotes.</title>
        <authorList>
            <person name="Spang A."/>
            <person name="Saw J.H."/>
            <person name="Jorgensen S.L."/>
            <person name="Zaremba-Niedzwiedzka K."/>
            <person name="Martijn J."/>
            <person name="Lind A.E."/>
            <person name="van Eijk R."/>
            <person name="Schleper C."/>
            <person name="Guy L."/>
            <person name="Ettema T.J."/>
        </authorList>
    </citation>
    <scope>NUCLEOTIDE SEQUENCE</scope>
</reference>